<gene>
    <name evidence="2" type="ORF">B9Z19DRAFT_1081099</name>
</gene>
<accession>A0A2T6ZW47</accession>
<dbReference type="Proteomes" id="UP000244722">
    <property type="component" value="Unassembled WGS sequence"/>
</dbReference>
<sequence>MWWELAVLSICFKNLFLMASFSPLFFYFYHVNFFSLPIVLHTSAHLLHVVGACSIIYLLSEFISISYFFL</sequence>
<evidence type="ECO:0000313" key="3">
    <source>
        <dbReference type="Proteomes" id="UP000244722"/>
    </source>
</evidence>
<keyword evidence="1" id="KW-0812">Transmembrane</keyword>
<comment type="caution">
    <text evidence="2">The sequence shown here is derived from an EMBL/GenBank/DDBJ whole genome shotgun (WGS) entry which is preliminary data.</text>
</comment>
<evidence type="ECO:0000313" key="2">
    <source>
        <dbReference type="EMBL" id="PUU79708.1"/>
    </source>
</evidence>
<name>A0A2T6ZW47_TUBBO</name>
<feature type="transmembrane region" description="Helical" evidence="1">
    <location>
        <begin position="49"/>
        <end position="69"/>
    </location>
</feature>
<protein>
    <submittedName>
        <fullName evidence="2">Uncharacterized protein</fullName>
    </submittedName>
</protein>
<proteinExistence type="predicted"/>
<keyword evidence="3" id="KW-1185">Reference proteome</keyword>
<dbReference type="AlphaFoldDB" id="A0A2T6ZW47"/>
<organism evidence="2 3">
    <name type="scientific">Tuber borchii</name>
    <name type="common">White truffle</name>
    <dbReference type="NCBI Taxonomy" id="42251"/>
    <lineage>
        <taxon>Eukaryota</taxon>
        <taxon>Fungi</taxon>
        <taxon>Dikarya</taxon>
        <taxon>Ascomycota</taxon>
        <taxon>Pezizomycotina</taxon>
        <taxon>Pezizomycetes</taxon>
        <taxon>Pezizales</taxon>
        <taxon>Tuberaceae</taxon>
        <taxon>Tuber</taxon>
    </lineage>
</organism>
<reference evidence="2 3" key="1">
    <citation type="submission" date="2017-04" db="EMBL/GenBank/DDBJ databases">
        <title>Draft genome sequence of Tuber borchii Vittad., a whitish edible truffle.</title>
        <authorList>
            <consortium name="DOE Joint Genome Institute"/>
            <person name="Murat C."/>
            <person name="Kuo A."/>
            <person name="Barry K.W."/>
            <person name="Clum A."/>
            <person name="Dockter R.B."/>
            <person name="Fauchery L."/>
            <person name="Iotti M."/>
            <person name="Kohler A."/>
            <person name="Labutti K."/>
            <person name="Lindquist E.A."/>
            <person name="Lipzen A."/>
            <person name="Ohm R.A."/>
            <person name="Wang M."/>
            <person name="Grigoriev I.V."/>
            <person name="Zambonelli A."/>
            <person name="Martin F.M."/>
        </authorList>
    </citation>
    <scope>NUCLEOTIDE SEQUENCE [LARGE SCALE GENOMIC DNA]</scope>
    <source>
        <strain evidence="2 3">Tbo3840</strain>
    </source>
</reference>
<evidence type="ECO:0000256" key="1">
    <source>
        <dbReference type="SAM" id="Phobius"/>
    </source>
</evidence>
<dbReference type="EMBL" id="NESQ01000084">
    <property type="protein sequence ID" value="PUU79708.1"/>
    <property type="molecule type" value="Genomic_DNA"/>
</dbReference>
<keyword evidence="1" id="KW-0472">Membrane</keyword>
<keyword evidence="1" id="KW-1133">Transmembrane helix</keyword>
<feature type="transmembrane region" description="Helical" evidence="1">
    <location>
        <begin position="7"/>
        <end position="29"/>
    </location>
</feature>